<dbReference type="InterPro" id="IPR036291">
    <property type="entry name" value="NAD(P)-bd_dom_sf"/>
</dbReference>
<dbReference type="Pfam" id="PF01370">
    <property type="entry name" value="Epimerase"/>
    <property type="match status" value="1"/>
</dbReference>
<feature type="domain" description="NAD-dependent epimerase/dehydratase" evidence="1">
    <location>
        <begin position="3"/>
        <end position="233"/>
    </location>
</feature>
<dbReference type="RefSeq" id="WP_211561372.1">
    <property type="nucleotide sequence ID" value="NZ_JAGVRK010000001.1"/>
</dbReference>
<comment type="caution">
    <text evidence="2">The sequence shown here is derived from an EMBL/GenBank/DDBJ whole genome shotgun (WGS) entry which is preliminary data.</text>
</comment>
<protein>
    <submittedName>
        <fullName evidence="2">NAD-dependent epimerase/dehydratase family protein</fullName>
    </submittedName>
</protein>
<dbReference type="Gene3D" id="3.40.50.720">
    <property type="entry name" value="NAD(P)-binding Rossmann-like Domain"/>
    <property type="match status" value="1"/>
</dbReference>
<dbReference type="InterPro" id="IPR050177">
    <property type="entry name" value="Lipid_A_modif_metabolic_enz"/>
</dbReference>
<dbReference type="PANTHER" id="PTHR43245:SF13">
    <property type="entry name" value="UDP-D-APIOSE_UDP-D-XYLOSE SYNTHASE 2"/>
    <property type="match status" value="1"/>
</dbReference>
<evidence type="ECO:0000313" key="2">
    <source>
        <dbReference type="EMBL" id="MBS2970744.1"/>
    </source>
</evidence>
<dbReference type="EMBL" id="JAGVRK010000001">
    <property type="protein sequence ID" value="MBS2970744.1"/>
    <property type="molecule type" value="Genomic_DNA"/>
</dbReference>
<dbReference type="InterPro" id="IPR001509">
    <property type="entry name" value="Epimerase_deHydtase"/>
</dbReference>
<evidence type="ECO:0000313" key="3">
    <source>
        <dbReference type="Proteomes" id="UP000682403"/>
    </source>
</evidence>
<keyword evidence="3" id="KW-1185">Reference proteome</keyword>
<proteinExistence type="predicted"/>
<sequence>MKVLVTGGCGFIGSHIVDLLVQEQHDVMVVDDLSTGKQQNVNQKAQYMVSSINAPEFDAAVEKFRPDAIIHQAAQVSVPRSIDNPFKDEEINIRGSLSVIESAKKHGVRKIVFASSAAVYGNPEYLPVDVDHPTKPMAPYGVSKFSVEKYLQMAHSLYGIDYTILRYGNVYGPRQDALGEGGVIAIFAEALSRGEAPFIFGDGEQTRDFVYVGDVAQANVKALTSGDNKILNVSSGDKITIKELFFLMNEISGNSLEPIFKEERSGDIRDSVLSNSDTILALDWNAEVNLPQGLANTLEFYKSASK</sequence>
<reference evidence="2 3" key="1">
    <citation type="submission" date="2021-04" db="EMBL/GenBank/DDBJ databases">
        <title>Metabacillus sp. strain KIGAM252 whole genome sequence.</title>
        <authorList>
            <person name="Seo M.-J."/>
            <person name="Cho E.-S."/>
            <person name="Hwang C.Y."/>
            <person name="Yoon D.J."/>
        </authorList>
    </citation>
    <scope>NUCLEOTIDE SEQUENCE [LARGE SCALE GENOMIC DNA]</scope>
    <source>
        <strain evidence="2 3">KIGAM252</strain>
    </source>
</reference>
<dbReference type="SUPFAM" id="SSF51735">
    <property type="entry name" value="NAD(P)-binding Rossmann-fold domains"/>
    <property type="match status" value="1"/>
</dbReference>
<organism evidence="2 3">
    <name type="scientific">Metabacillus flavus</name>
    <dbReference type="NCBI Taxonomy" id="2823519"/>
    <lineage>
        <taxon>Bacteria</taxon>
        <taxon>Bacillati</taxon>
        <taxon>Bacillota</taxon>
        <taxon>Bacilli</taxon>
        <taxon>Bacillales</taxon>
        <taxon>Bacillaceae</taxon>
        <taxon>Metabacillus</taxon>
    </lineage>
</organism>
<evidence type="ECO:0000259" key="1">
    <source>
        <dbReference type="Pfam" id="PF01370"/>
    </source>
</evidence>
<dbReference type="Proteomes" id="UP000682403">
    <property type="component" value="Unassembled WGS sequence"/>
</dbReference>
<name>A0ABS5LK48_9BACI</name>
<dbReference type="PANTHER" id="PTHR43245">
    <property type="entry name" value="BIFUNCTIONAL POLYMYXIN RESISTANCE PROTEIN ARNA"/>
    <property type="match status" value="1"/>
</dbReference>
<gene>
    <name evidence="2" type="ORF">J9317_18530</name>
</gene>
<accession>A0ABS5LK48</accession>